<dbReference type="EMBL" id="AMCI01006277">
    <property type="protein sequence ID" value="EJW94608.1"/>
    <property type="molecule type" value="Genomic_DNA"/>
</dbReference>
<name>J9FJM5_9ZZZZ</name>
<protein>
    <submittedName>
        <fullName evidence="1">Uncharacterized protein</fullName>
    </submittedName>
</protein>
<evidence type="ECO:0000313" key="1">
    <source>
        <dbReference type="EMBL" id="EJW94608.1"/>
    </source>
</evidence>
<comment type="caution">
    <text evidence="1">The sequence shown here is derived from an EMBL/GenBank/DDBJ whole genome shotgun (WGS) entry which is preliminary data.</text>
</comment>
<accession>J9FJM5</accession>
<proteinExistence type="predicted"/>
<gene>
    <name evidence="1" type="ORF">EVA_17285</name>
</gene>
<organism evidence="1">
    <name type="scientific">gut metagenome</name>
    <dbReference type="NCBI Taxonomy" id="749906"/>
    <lineage>
        <taxon>unclassified sequences</taxon>
        <taxon>metagenomes</taxon>
        <taxon>organismal metagenomes</taxon>
    </lineage>
</organism>
<reference evidence="1" key="1">
    <citation type="journal article" date="2012" name="PLoS ONE">
        <title>Gene sets for utilization of primary and secondary nutrition supplies in the distal gut of endangered iberian lynx.</title>
        <authorList>
            <person name="Alcaide M."/>
            <person name="Messina E."/>
            <person name="Richter M."/>
            <person name="Bargiela R."/>
            <person name="Peplies J."/>
            <person name="Huws S.A."/>
            <person name="Newbold C.J."/>
            <person name="Golyshin P.N."/>
            <person name="Simon M.A."/>
            <person name="Lopez G."/>
            <person name="Yakimov M.M."/>
            <person name="Ferrer M."/>
        </authorList>
    </citation>
    <scope>NUCLEOTIDE SEQUENCE</scope>
</reference>
<sequence>MKMSHKIPISGCILRRNDCKAVRKQRKIQFLLKVHKPFLLQAFYCHPAFLLLQSERKIRVDIIYNQGQPVQLAEIH</sequence>
<dbReference type="AlphaFoldDB" id="J9FJM5"/>